<keyword evidence="1" id="KW-1133">Transmembrane helix</keyword>
<protein>
    <recommendedName>
        <fullName evidence="4">CcmD family protein</fullName>
    </recommendedName>
</protein>
<evidence type="ECO:0000313" key="3">
    <source>
        <dbReference type="Proteomes" id="UP000238157"/>
    </source>
</evidence>
<keyword evidence="1" id="KW-0812">Transmembrane</keyword>
<keyword evidence="1" id="KW-0472">Membrane</keyword>
<dbReference type="RefSeq" id="WP_106133903.1">
    <property type="nucleotide sequence ID" value="NZ_PVTR01000006.1"/>
</dbReference>
<evidence type="ECO:0000256" key="1">
    <source>
        <dbReference type="SAM" id="Phobius"/>
    </source>
</evidence>
<sequence length="89" mass="10489">MKNQIHRHLKILFAAFTLWLLPALSNAQKQPDIPMPRGPVDLSETSNLIIFIVIPAIIIIVFLIFRNRIKRIREEKKERMNNEKKNKES</sequence>
<dbReference type="AlphaFoldDB" id="A0A2T0WM74"/>
<dbReference type="EMBL" id="PVTR01000006">
    <property type="protein sequence ID" value="PRY87624.1"/>
    <property type="molecule type" value="Genomic_DNA"/>
</dbReference>
<feature type="transmembrane region" description="Helical" evidence="1">
    <location>
        <begin position="46"/>
        <end position="65"/>
    </location>
</feature>
<reference evidence="2 3" key="1">
    <citation type="submission" date="2018-03" db="EMBL/GenBank/DDBJ databases">
        <title>Genomic Encyclopedia of Archaeal and Bacterial Type Strains, Phase II (KMG-II): from individual species to whole genera.</title>
        <authorList>
            <person name="Goeker M."/>
        </authorList>
    </citation>
    <scope>NUCLEOTIDE SEQUENCE [LARGE SCALE GENOMIC DNA]</scope>
    <source>
        <strain evidence="2 3">DSM 27929</strain>
    </source>
</reference>
<comment type="caution">
    <text evidence="2">The sequence shown here is derived from an EMBL/GenBank/DDBJ whole genome shotgun (WGS) entry which is preliminary data.</text>
</comment>
<proteinExistence type="predicted"/>
<gene>
    <name evidence="2" type="ORF">CLW00_106251</name>
</gene>
<accession>A0A2T0WM74</accession>
<name>A0A2T0WM74_9BACT</name>
<organism evidence="2 3">
    <name type="scientific">Mongoliibacter ruber</name>
    <dbReference type="NCBI Taxonomy" id="1750599"/>
    <lineage>
        <taxon>Bacteria</taxon>
        <taxon>Pseudomonadati</taxon>
        <taxon>Bacteroidota</taxon>
        <taxon>Cytophagia</taxon>
        <taxon>Cytophagales</taxon>
        <taxon>Cyclobacteriaceae</taxon>
        <taxon>Mongoliibacter</taxon>
    </lineage>
</organism>
<keyword evidence="3" id="KW-1185">Reference proteome</keyword>
<dbReference type="Proteomes" id="UP000238157">
    <property type="component" value="Unassembled WGS sequence"/>
</dbReference>
<evidence type="ECO:0000313" key="2">
    <source>
        <dbReference type="EMBL" id="PRY87624.1"/>
    </source>
</evidence>
<evidence type="ECO:0008006" key="4">
    <source>
        <dbReference type="Google" id="ProtNLM"/>
    </source>
</evidence>